<dbReference type="PROSITE" id="PS51228">
    <property type="entry name" value="ACB_2"/>
    <property type="match status" value="1"/>
</dbReference>
<dbReference type="InterPro" id="IPR035984">
    <property type="entry name" value="Acyl-CoA-binding_sf"/>
</dbReference>
<feature type="region of interest" description="Disordered" evidence="3">
    <location>
        <begin position="190"/>
        <end position="210"/>
    </location>
</feature>
<name>A0AAV1YGU0_LUPLU</name>
<gene>
    <name evidence="5" type="ORF">LLUT_LOCUS33814</name>
</gene>
<dbReference type="SUPFAM" id="SSF47027">
    <property type="entry name" value="Acyl-CoA binding protein"/>
    <property type="match status" value="1"/>
</dbReference>
<evidence type="ECO:0000259" key="4">
    <source>
        <dbReference type="PROSITE" id="PS51228"/>
    </source>
</evidence>
<dbReference type="Proteomes" id="UP001497480">
    <property type="component" value="Unassembled WGS sequence"/>
</dbReference>
<evidence type="ECO:0000256" key="1">
    <source>
        <dbReference type="ARBA" id="ARBA00005567"/>
    </source>
</evidence>
<evidence type="ECO:0000256" key="2">
    <source>
        <dbReference type="ARBA" id="ARBA00023121"/>
    </source>
</evidence>
<comment type="similarity">
    <text evidence="1">Belongs to the ACBP family.</text>
</comment>
<feature type="domain" description="ACB" evidence="4">
    <location>
        <begin position="250"/>
        <end position="336"/>
    </location>
</feature>
<reference evidence="5 6" key="1">
    <citation type="submission" date="2024-03" db="EMBL/GenBank/DDBJ databases">
        <authorList>
            <person name="Martinez-Hernandez J."/>
        </authorList>
    </citation>
    <scope>NUCLEOTIDE SEQUENCE [LARGE SCALE GENOMIC DNA]</scope>
</reference>
<dbReference type="InterPro" id="IPR000582">
    <property type="entry name" value="Acyl-CoA-binding_protein"/>
</dbReference>
<comment type="caution">
    <text evidence="5">The sequence shown here is derived from an EMBL/GenBank/DDBJ whole genome shotgun (WGS) entry which is preliminary data.</text>
</comment>
<dbReference type="EMBL" id="CAXHTB010000024">
    <property type="protein sequence ID" value="CAL0332754.1"/>
    <property type="molecule type" value="Genomic_DNA"/>
</dbReference>
<keyword evidence="6" id="KW-1185">Reference proteome</keyword>
<evidence type="ECO:0000313" key="6">
    <source>
        <dbReference type="Proteomes" id="UP001497480"/>
    </source>
</evidence>
<evidence type="ECO:0000313" key="5">
    <source>
        <dbReference type="EMBL" id="CAL0332754.1"/>
    </source>
</evidence>
<evidence type="ECO:0000256" key="3">
    <source>
        <dbReference type="SAM" id="MobiDB-lite"/>
    </source>
</evidence>
<keyword evidence="2" id="KW-0446">Lipid-binding</keyword>
<proteinExistence type="inferred from homology"/>
<dbReference type="Gene3D" id="1.20.80.10">
    <property type="match status" value="1"/>
</dbReference>
<dbReference type="GO" id="GO:0000062">
    <property type="term" value="F:fatty-acyl-CoA binding"/>
    <property type="evidence" value="ECO:0007669"/>
    <property type="project" value="InterPro"/>
</dbReference>
<feature type="region of interest" description="Disordered" evidence="3">
    <location>
        <begin position="376"/>
        <end position="405"/>
    </location>
</feature>
<dbReference type="InterPro" id="IPR014352">
    <property type="entry name" value="FERM/acyl-CoA-bd_prot_sf"/>
</dbReference>
<accession>A0AAV1YGU0</accession>
<organism evidence="5 6">
    <name type="scientific">Lupinus luteus</name>
    <name type="common">European yellow lupine</name>
    <dbReference type="NCBI Taxonomy" id="3873"/>
    <lineage>
        <taxon>Eukaryota</taxon>
        <taxon>Viridiplantae</taxon>
        <taxon>Streptophyta</taxon>
        <taxon>Embryophyta</taxon>
        <taxon>Tracheophyta</taxon>
        <taxon>Spermatophyta</taxon>
        <taxon>Magnoliopsida</taxon>
        <taxon>eudicotyledons</taxon>
        <taxon>Gunneridae</taxon>
        <taxon>Pentapetalae</taxon>
        <taxon>rosids</taxon>
        <taxon>fabids</taxon>
        <taxon>Fabales</taxon>
        <taxon>Fabaceae</taxon>
        <taxon>Papilionoideae</taxon>
        <taxon>50 kb inversion clade</taxon>
        <taxon>genistoids sensu lato</taxon>
        <taxon>core genistoids</taxon>
        <taxon>Genisteae</taxon>
        <taxon>Lupinus</taxon>
    </lineage>
</organism>
<dbReference type="Pfam" id="PF00887">
    <property type="entry name" value="ACBP"/>
    <property type="match status" value="1"/>
</dbReference>
<dbReference type="PANTHER" id="PTHR23310:SF122">
    <property type="entry name" value="ACYL-COA-BINDING DOMAIN-CONTAINING PROTEIN 3"/>
    <property type="match status" value="1"/>
</dbReference>
<sequence>MELVTATDLVVTASLALLLSFLIAKLVSFAITTDPKTTQIYQLNRLCHVSVENKVHFQIPTNIETDHNIDDGENEEINVESKAFELSVTPDIAVVEDSDVGEEFDSEAAVVDVVGSDDSVAEQRKTNFDCVNLLSNVSAENKVQFQLPTNIETDDNAPGERNVESNVLELSVKPDIAVVDVSDVTEEFDSEAAVVGSADSDDDSVSEQRKNDYDCVEETGVEKPSYVEEEEERDVVLDGDDWEGVERSELEKVFMAATEFVVGSESDRFGSDVEKELYGLHKIATEGPCRQSQPMPLMFSARAKWNAWQKLGNMNPEVAMEQYISLVSDKVPGWMKNTSATFLQGMSEHEATGSEIPEKVGADLNTSFFHQQMMLTDRELEQEKESSAQYHSPLTEPDLENNVKK</sequence>
<dbReference type="AlphaFoldDB" id="A0AAV1YGU0"/>
<dbReference type="GO" id="GO:0006631">
    <property type="term" value="P:fatty acid metabolic process"/>
    <property type="evidence" value="ECO:0007669"/>
    <property type="project" value="TreeGrafter"/>
</dbReference>
<protein>
    <recommendedName>
        <fullName evidence="4">ACB domain-containing protein</fullName>
    </recommendedName>
</protein>
<feature type="compositionally biased region" description="Basic and acidic residues" evidence="3">
    <location>
        <begin position="376"/>
        <end position="386"/>
    </location>
</feature>
<dbReference type="PANTHER" id="PTHR23310">
    <property type="entry name" value="ACYL-COA-BINDING PROTEIN, ACBP"/>
    <property type="match status" value="1"/>
</dbReference>